<dbReference type="SUPFAM" id="SSF56601">
    <property type="entry name" value="beta-lactamase/transpeptidase-like"/>
    <property type="match status" value="1"/>
</dbReference>
<dbReference type="PANTHER" id="PTHR46825">
    <property type="entry name" value="D-ALANYL-D-ALANINE-CARBOXYPEPTIDASE/ENDOPEPTIDASE AMPH"/>
    <property type="match status" value="1"/>
</dbReference>
<dbReference type="Proteomes" id="UP000198984">
    <property type="component" value="Unassembled WGS sequence"/>
</dbReference>
<protein>
    <submittedName>
        <fullName evidence="5">CubicO group peptidase, beta-lactamase class C family</fullName>
    </submittedName>
</protein>
<gene>
    <name evidence="5" type="ORF">SAMN04488505_1173</name>
</gene>
<feature type="signal peptide" evidence="3">
    <location>
        <begin position="1"/>
        <end position="20"/>
    </location>
</feature>
<keyword evidence="6" id="KW-1185">Reference proteome</keyword>
<feature type="chain" id="PRO_5011554086" evidence="3">
    <location>
        <begin position="21"/>
        <end position="440"/>
    </location>
</feature>
<sequence>MLRPLFLVLFACVCSTVCLAQNVQQQLDTLLRAYNFNGTILVAQDNRILLEKGYGYSNLTTHQLNDTNTVFQIASVTKTFTSSLILKLVEQKLLSLQDKLSKFYPDFPKADSITIENLLTHTSGIPDYTGGNFLDSAGDKPASEATMLALFKDKPFDFSPGTGWSYSNSAYSLLGYIVPKVTGLTYEQAIRKYIFTPLHMDHSGFDFAHLQSAEKAVGYATDSTAARIIDSSVCFAAGAVYSTVGDMYKWHEGLQHHTFIRNGLLERAYTPFKNNYGYGWIIDSVYGRKMVSHSGGIWGFRSNFVRIVADDVCIVLLSNTETAARDHITHKILAVLYHQPYTLPVKRTPVKLSEGVLKRYEGAYNLKEKNLKITVKLENGELAAYPERGPRSVLLALDERHFYLKGEDDFRVDFEMDGKGEVKAMVINNDGRIGRAEKVE</sequence>
<dbReference type="PANTHER" id="PTHR46825:SF11">
    <property type="entry name" value="PENICILLIN-BINDING PROTEIN 4"/>
    <property type="match status" value="1"/>
</dbReference>
<accession>A0A1H8KKS7</accession>
<keyword evidence="3" id="KW-0732">Signal</keyword>
<dbReference type="AlphaFoldDB" id="A0A1H8KKS7"/>
<dbReference type="Gene3D" id="3.40.710.10">
    <property type="entry name" value="DD-peptidase/beta-lactamase superfamily"/>
    <property type="match status" value="1"/>
</dbReference>
<evidence type="ECO:0000256" key="3">
    <source>
        <dbReference type="SAM" id="SignalP"/>
    </source>
</evidence>
<feature type="domain" description="Beta-lactamase-related" evidence="4">
    <location>
        <begin position="33"/>
        <end position="335"/>
    </location>
</feature>
<dbReference type="InterPro" id="IPR012338">
    <property type="entry name" value="Beta-lactam/transpept-like"/>
</dbReference>
<keyword evidence="2" id="KW-0472">Membrane</keyword>
<evidence type="ECO:0000256" key="1">
    <source>
        <dbReference type="ARBA" id="ARBA00004370"/>
    </source>
</evidence>
<dbReference type="EMBL" id="FOBB01000017">
    <property type="protein sequence ID" value="SEN93018.1"/>
    <property type="molecule type" value="Genomic_DNA"/>
</dbReference>
<evidence type="ECO:0000259" key="4">
    <source>
        <dbReference type="Pfam" id="PF00144"/>
    </source>
</evidence>
<reference evidence="5 6" key="1">
    <citation type="submission" date="2016-10" db="EMBL/GenBank/DDBJ databases">
        <authorList>
            <person name="de Groot N.N."/>
        </authorList>
    </citation>
    <scope>NUCLEOTIDE SEQUENCE [LARGE SCALE GENOMIC DNA]</scope>
    <source>
        <strain evidence="5 6">DSM 21039</strain>
    </source>
</reference>
<proteinExistence type="predicted"/>
<dbReference type="InterPro" id="IPR001466">
    <property type="entry name" value="Beta-lactam-related"/>
</dbReference>
<dbReference type="GO" id="GO:0016020">
    <property type="term" value="C:membrane"/>
    <property type="evidence" value="ECO:0007669"/>
    <property type="project" value="UniProtKB-SubCell"/>
</dbReference>
<dbReference type="InterPro" id="IPR050491">
    <property type="entry name" value="AmpC-like"/>
</dbReference>
<dbReference type="STRING" id="573321.SAMN04488505_1173"/>
<evidence type="ECO:0000256" key="2">
    <source>
        <dbReference type="ARBA" id="ARBA00023136"/>
    </source>
</evidence>
<evidence type="ECO:0000313" key="6">
    <source>
        <dbReference type="Proteomes" id="UP000198984"/>
    </source>
</evidence>
<comment type="subcellular location">
    <subcellularLocation>
        <location evidence="1">Membrane</location>
    </subcellularLocation>
</comment>
<dbReference type="Pfam" id="PF00144">
    <property type="entry name" value="Beta-lactamase"/>
    <property type="match status" value="1"/>
</dbReference>
<organism evidence="5 6">
    <name type="scientific">Chitinophaga rupis</name>
    <dbReference type="NCBI Taxonomy" id="573321"/>
    <lineage>
        <taxon>Bacteria</taxon>
        <taxon>Pseudomonadati</taxon>
        <taxon>Bacteroidota</taxon>
        <taxon>Chitinophagia</taxon>
        <taxon>Chitinophagales</taxon>
        <taxon>Chitinophagaceae</taxon>
        <taxon>Chitinophaga</taxon>
    </lineage>
</organism>
<evidence type="ECO:0000313" key="5">
    <source>
        <dbReference type="EMBL" id="SEN93018.1"/>
    </source>
</evidence>
<name>A0A1H8KKS7_9BACT</name>